<keyword evidence="4" id="KW-0472">Membrane</keyword>
<gene>
    <name evidence="5" type="ORF">OIE46_02625</name>
</gene>
<dbReference type="EMBL" id="CP107525">
    <property type="protein sequence ID" value="UZW64251.1"/>
    <property type="molecule type" value="Genomic_DNA"/>
</dbReference>
<name>A0AAX3F082_MYCSY</name>
<organism evidence="5 6">
    <name type="scientific">Mycoplasmopsis synoviae</name>
    <name type="common">Mycoplasma synoviae</name>
    <dbReference type="NCBI Taxonomy" id="2109"/>
    <lineage>
        <taxon>Bacteria</taxon>
        <taxon>Bacillati</taxon>
        <taxon>Mycoplasmatota</taxon>
        <taxon>Mycoplasmoidales</taxon>
        <taxon>Metamycoplasmataceae</taxon>
        <taxon>Mycoplasmopsis</taxon>
    </lineage>
</organism>
<dbReference type="GeneID" id="93530547"/>
<dbReference type="SUPFAM" id="SSF47729">
    <property type="entry name" value="IHF-like DNA-binding proteins"/>
    <property type="match status" value="1"/>
</dbReference>
<keyword evidence="4" id="KW-1133">Transmembrane helix</keyword>
<reference evidence="5" key="2">
    <citation type="submission" date="2022-11" db="EMBL/GenBank/DDBJ databases">
        <title>complete genomes of mycoplasma synoviae ZX313 strain and SD2 strain.</title>
        <authorList>
            <person name="Zhong Q."/>
        </authorList>
    </citation>
    <scope>NUCLEOTIDE SEQUENCE</scope>
    <source>
        <strain evidence="5">SD2</strain>
    </source>
</reference>
<protein>
    <submittedName>
        <fullName evidence="5">HU family DNA-binding protein</fullName>
    </submittedName>
</protein>
<dbReference type="GO" id="GO:0030527">
    <property type="term" value="F:structural constituent of chromatin"/>
    <property type="evidence" value="ECO:0007669"/>
    <property type="project" value="InterPro"/>
</dbReference>
<dbReference type="CDD" id="cd00591">
    <property type="entry name" value="HU_IHF"/>
    <property type="match status" value="1"/>
</dbReference>
<evidence type="ECO:0000256" key="2">
    <source>
        <dbReference type="ARBA" id="ARBA00023125"/>
    </source>
</evidence>
<evidence type="ECO:0000313" key="6">
    <source>
        <dbReference type="Proteomes" id="UP001164481"/>
    </source>
</evidence>
<evidence type="ECO:0000256" key="4">
    <source>
        <dbReference type="SAM" id="Phobius"/>
    </source>
</evidence>
<dbReference type="GO" id="GO:0003677">
    <property type="term" value="F:DNA binding"/>
    <property type="evidence" value="ECO:0007669"/>
    <property type="project" value="UniProtKB-KW"/>
</dbReference>
<evidence type="ECO:0000313" key="5">
    <source>
        <dbReference type="EMBL" id="UZW64251.1"/>
    </source>
</evidence>
<accession>A0AAX3F082</accession>
<evidence type="ECO:0000256" key="1">
    <source>
        <dbReference type="ARBA" id="ARBA00023067"/>
    </source>
</evidence>
<reference evidence="5" key="1">
    <citation type="submission" date="2022-10" db="EMBL/GenBank/DDBJ databases">
        <authorList>
            <person name="Wei X."/>
        </authorList>
    </citation>
    <scope>NUCLEOTIDE SEQUENCE</scope>
    <source>
        <strain evidence="5">SD2</strain>
    </source>
</reference>
<feature type="transmembrane region" description="Helical" evidence="4">
    <location>
        <begin position="50"/>
        <end position="72"/>
    </location>
</feature>
<dbReference type="PANTHER" id="PTHR33175:SF3">
    <property type="entry name" value="DNA-BINDING PROTEIN HU-BETA"/>
    <property type="match status" value="1"/>
</dbReference>
<keyword evidence="2 5" id="KW-0238">DNA-binding</keyword>
<dbReference type="Gene3D" id="4.10.520.10">
    <property type="entry name" value="IHF-like DNA-binding proteins"/>
    <property type="match status" value="1"/>
</dbReference>
<dbReference type="InterPro" id="IPR000119">
    <property type="entry name" value="Hist_DNA-bd"/>
</dbReference>
<dbReference type="Proteomes" id="UP001164481">
    <property type="component" value="Chromosome"/>
</dbReference>
<evidence type="ECO:0000256" key="3">
    <source>
        <dbReference type="RuleBase" id="RU003939"/>
    </source>
</evidence>
<sequence length="167" mass="19305">MVNSKIRSAKVDLPWSIWAIIEKVLILFFCIFSNLLYYILYLIYRHKKLFYSFIFGKDCIIFAALYSISILINRRLMTKTEFIKAVSDKTGLTVGELNRVFDGFVYVLQEQLVAGEKVQLSNLGIFDVATRAERTIKNHFTGKEQVVAAKKVVKYKPSKYLTDVVNE</sequence>
<feature type="transmembrane region" description="Helical" evidence="4">
    <location>
        <begin position="24"/>
        <end position="44"/>
    </location>
</feature>
<keyword evidence="1" id="KW-0226">DNA condensation</keyword>
<dbReference type="RefSeq" id="WP_257536090.1">
    <property type="nucleotide sequence ID" value="NZ_CP012624.1"/>
</dbReference>
<dbReference type="AlphaFoldDB" id="A0AAX3F082"/>
<dbReference type="PANTHER" id="PTHR33175">
    <property type="entry name" value="DNA-BINDING PROTEIN HU"/>
    <property type="match status" value="1"/>
</dbReference>
<dbReference type="SMART" id="SM00411">
    <property type="entry name" value="BHL"/>
    <property type="match status" value="1"/>
</dbReference>
<keyword evidence="4" id="KW-0812">Transmembrane</keyword>
<comment type="similarity">
    <text evidence="3">Belongs to the bacterial histone-like protein family.</text>
</comment>
<dbReference type="Pfam" id="PF00216">
    <property type="entry name" value="Bac_DNA_binding"/>
    <property type="match status" value="1"/>
</dbReference>
<dbReference type="GO" id="GO:0030261">
    <property type="term" value="P:chromosome condensation"/>
    <property type="evidence" value="ECO:0007669"/>
    <property type="project" value="UniProtKB-KW"/>
</dbReference>
<proteinExistence type="inferred from homology"/>
<dbReference type="GO" id="GO:0005829">
    <property type="term" value="C:cytosol"/>
    <property type="evidence" value="ECO:0007669"/>
    <property type="project" value="TreeGrafter"/>
</dbReference>
<dbReference type="InterPro" id="IPR010992">
    <property type="entry name" value="IHF-like_DNA-bd_dom_sf"/>
</dbReference>